<keyword evidence="1" id="KW-1133">Transmembrane helix</keyword>
<dbReference type="EMBL" id="JAOUSF010000001">
    <property type="protein sequence ID" value="MCU9612579.1"/>
    <property type="molecule type" value="Genomic_DNA"/>
</dbReference>
<feature type="transmembrane region" description="Helical" evidence="1">
    <location>
        <begin position="21"/>
        <end position="48"/>
    </location>
</feature>
<dbReference type="AlphaFoldDB" id="A0AAE3LPR4"/>
<feature type="transmembrane region" description="Helical" evidence="1">
    <location>
        <begin position="105"/>
        <end position="130"/>
    </location>
</feature>
<accession>A0AAE3LPR4</accession>
<gene>
    <name evidence="2" type="ORF">OEV98_03250</name>
</gene>
<dbReference type="InterPro" id="IPR006938">
    <property type="entry name" value="DUF624"/>
</dbReference>
<evidence type="ECO:0000313" key="3">
    <source>
        <dbReference type="Proteomes" id="UP001209318"/>
    </source>
</evidence>
<feature type="transmembrane region" description="Helical" evidence="1">
    <location>
        <begin position="77"/>
        <end position="99"/>
    </location>
</feature>
<dbReference type="Proteomes" id="UP001209318">
    <property type="component" value="Unassembled WGS sequence"/>
</dbReference>
<name>A0AAE3LPR4_9BACI</name>
<feature type="transmembrane region" description="Helical" evidence="1">
    <location>
        <begin position="179"/>
        <end position="198"/>
    </location>
</feature>
<evidence type="ECO:0000256" key="1">
    <source>
        <dbReference type="SAM" id="Phobius"/>
    </source>
</evidence>
<dbReference type="RefSeq" id="WP_263071765.1">
    <property type="nucleotide sequence ID" value="NZ_JAOUSF010000001.1"/>
</dbReference>
<keyword evidence="3" id="KW-1185">Reference proteome</keyword>
<dbReference type="Pfam" id="PF04854">
    <property type="entry name" value="DUF624"/>
    <property type="match status" value="1"/>
</dbReference>
<feature type="transmembrane region" description="Helical" evidence="1">
    <location>
        <begin position="151"/>
        <end position="173"/>
    </location>
</feature>
<comment type="caution">
    <text evidence="2">The sequence shown here is derived from an EMBL/GenBank/DDBJ whole genome shotgun (WGS) entry which is preliminary data.</text>
</comment>
<keyword evidence="1" id="KW-0472">Membrane</keyword>
<keyword evidence="1" id="KW-0812">Transmembrane</keyword>
<organism evidence="2 3">
    <name type="scientific">Perspicuibacillus lycopersici</name>
    <dbReference type="NCBI Taxonomy" id="1325689"/>
    <lineage>
        <taxon>Bacteria</taxon>
        <taxon>Bacillati</taxon>
        <taxon>Bacillota</taxon>
        <taxon>Bacilli</taxon>
        <taxon>Bacillales</taxon>
        <taxon>Bacillaceae</taxon>
        <taxon>Perspicuibacillus</taxon>
    </lineage>
</organism>
<proteinExistence type="predicted"/>
<evidence type="ECO:0000313" key="2">
    <source>
        <dbReference type="EMBL" id="MCU9612579.1"/>
    </source>
</evidence>
<sequence length="206" mass="23867">MQHLFSLENPLVNFLAKIVDIFILNMLFIITSLPIITIGTASTALYSVTQKIVRGEDRYIVRDYFIAFKRNFKQSTILWLLLLMGGLLIFIDYHLFVRLSGIPKIFLASVLLTFCFVYLCISLFIFPYIARYVDTLRKAILNSLLLAISNFPYLLLLFVMNFVPLIFVFSSPIGFLTGLYVFTFGGFSFLAFLNSFIFRRIFSKYE</sequence>
<protein>
    <submittedName>
        <fullName evidence="2">DUF624 domain-containing protein</fullName>
    </submittedName>
</protein>
<reference evidence="2" key="1">
    <citation type="submission" date="2022-10" db="EMBL/GenBank/DDBJ databases">
        <title>Description of Fervidibacillus gen. nov. in the family Fervidibacillaceae fam. nov. with two species, Fervidibacillus albus sp. nov., and Fervidibacillus halotolerans sp. nov., isolated from tidal flat sediments.</title>
        <authorList>
            <person name="Kwon K.K."/>
            <person name="Yang S.-H."/>
        </authorList>
    </citation>
    <scope>NUCLEOTIDE SEQUENCE</scope>
    <source>
        <strain evidence="2">JCM 19140</strain>
    </source>
</reference>